<accession>A0A069PMU0</accession>
<comment type="caution">
    <text evidence="1">The sequence shown here is derived from an EMBL/GenBank/DDBJ whole genome shotgun (WGS) entry which is preliminary data.</text>
</comment>
<organism evidence="1 2">
    <name type="scientific">Caballeronia glathei</name>
    <dbReference type="NCBI Taxonomy" id="60547"/>
    <lineage>
        <taxon>Bacteria</taxon>
        <taxon>Pseudomonadati</taxon>
        <taxon>Pseudomonadota</taxon>
        <taxon>Betaproteobacteria</taxon>
        <taxon>Burkholderiales</taxon>
        <taxon>Burkholderiaceae</taxon>
        <taxon>Caballeronia</taxon>
    </lineage>
</organism>
<name>A0A069PMU0_9BURK</name>
<dbReference type="Proteomes" id="UP000027466">
    <property type="component" value="Unassembled WGS sequence"/>
</dbReference>
<keyword evidence="2" id="KW-1185">Reference proteome</keyword>
<evidence type="ECO:0000313" key="1">
    <source>
        <dbReference type="EMBL" id="KDR41757.1"/>
    </source>
</evidence>
<proteinExistence type="predicted"/>
<dbReference type="EMBL" id="JFHC01000024">
    <property type="protein sequence ID" value="KDR41757.1"/>
    <property type="molecule type" value="Genomic_DNA"/>
</dbReference>
<dbReference type="AlphaFoldDB" id="A0A069PMU0"/>
<sequence length="72" mass="8120">MPFVTSPSLVTSRFKFDDRESCHDVADHAASMSSSGRIFKEQRVAGPDGLALSVRCFEFHFSVENEYPHAQR</sequence>
<gene>
    <name evidence="1" type="ORF">BG61_15570</name>
</gene>
<protein>
    <submittedName>
        <fullName evidence="1">Uncharacterized protein</fullName>
    </submittedName>
</protein>
<evidence type="ECO:0000313" key="2">
    <source>
        <dbReference type="Proteomes" id="UP000027466"/>
    </source>
</evidence>
<reference evidence="1 2" key="1">
    <citation type="submission" date="2014-03" db="EMBL/GenBank/DDBJ databases">
        <title>Draft Genome Sequences of Four Burkholderia Strains.</title>
        <authorList>
            <person name="Liu X.Y."/>
            <person name="Li C.X."/>
            <person name="Xu J.H."/>
        </authorList>
    </citation>
    <scope>NUCLEOTIDE SEQUENCE [LARGE SCALE GENOMIC DNA]</scope>
    <source>
        <strain evidence="1 2">DSM 50014</strain>
    </source>
</reference>